<organism evidence="1 2">
    <name type="scientific">Acinetobacter chengduensis</name>
    <dbReference type="NCBI Taxonomy" id="2420890"/>
    <lineage>
        <taxon>Bacteria</taxon>
        <taxon>Pseudomonadati</taxon>
        <taxon>Pseudomonadota</taxon>
        <taxon>Gammaproteobacteria</taxon>
        <taxon>Moraxellales</taxon>
        <taxon>Moraxellaceae</taxon>
        <taxon>Acinetobacter</taxon>
    </lineage>
</organism>
<gene>
    <name evidence="1" type="ORF">D9K81_14660</name>
</gene>
<evidence type="ECO:0000313" key="2">
    <source>
        <dbReference type="Proteomes" id="UP000280271"/>
    </source>
</evidence>
<comment type="caution">
    <text evidence="1">The sequence shown here is derived from an EMBL/GenBank/DDBJ whole genome shotgun (WGS) entry which is preliminary data.</text>
</comment>
<name>A0ABX9TSJ6_9GAMM</name>
<reference evidence="1 2" key="1">
    <citation type="submission" date="2018-09" db="EMBL/GenBank/DDBJ databases">
        <title>The draft genome of Acinetobacter sp. strains.</title>
        <authorList>
            <person name="Qin J."/>
            <person name="Feng Y."/>
            <person name="Zong Z."/>
        </authorList>
    </citation>
    <scope>NUCLEOTIDE SEQUENCE [LARGE SCALE GENOMIC DNA]</scope>
    <source>
        <strain evidence="1 2">WCHAc060005</strain>
    </source>
</reference>
<protein>
    <submittedName>
        <fullName evidence="1">Uncharacterized protein</fullName>
    </submittedName>
</protein>
<dbReference type="RefSeq" id="WP_121523515.1">
    <property type="nucleotide sequence ID" value="NZ_RCHC01000019.1"/>
</dbReference>
<proteinExistence type="predicted"/>
<evidence type="ECO:0000313" key="1">
    <source>
        <dbReference type="EMBL" id="RLL18996.1"/>
    </source>
</evidence>
<sequence length="444" mass="49796">MPYIAGLVDGYDMVNFVPSDHIEAAVSSLKSMPYVWFVVFSLHSKMDENVSLEYKIQQKDADLYQENTSLTLRFVDTYHGDEVLKIQGSMSENLEDFASIVSVAHATEQFESFELFGNDNFSDYVSDSEAFNARNTLGRNVYMDSMAEDTDKVALSDDDLFDALVEAEERPNYLAMFFSDNLPLFLVMLRASEKLNIPLKVELDPTLTPDQMVLIAEELSAYSHRVEIIVCAVLARPNNSTSIYGKKVPRYALGTIMGYTLLRNAKTNAQGIPPLKTPVAGYDFPMRWAGMQMRNDVKFNEDVIAKLAEAKINVVRKEVYDTGTRYVLSDCLTQYDSKTSVLSLTSSAEISMFIDNRLINICKRHLLKGKSDFISDALRECQSFLEQCASETAGLLVDSSELGGKYVISITSRQDRPHDAVDLKCGYRPEGAVRAAYLDTSVHK</sequence>
<accession>A0ABX9TSJ6</accession>
<keyword evidence="2" id="KW-1185">Reference proteome</keyword>
<dbReference type="EMBL" id="RCHC01000019">
    <property type="protein sequence ID" value="RLL18996.1"/>
    <property type="molecule type" value="Genomic_DNA"/>
</dbReference>
<dbReference type="Proteomes" id="UP000280271">
    <property type="component" value="Unassembled WGS sequence"/>
</dbReference>